<dbReference type="PANTHER" id="PTHR13812">
    <property type="entry name" value="KETIMINE REDUCTASE MU-CRYSTALLIN"/>
    <property type="match status" value="1"/>
</dbReference>
<dbReference type="PANTHER" id="PTHR13812:SF19">
    <property type="entry name" value="KETIMINE REDUCTASE MU-CRYSTALLIN"/>
    <property type="match status" value="1"/>
</dbReference>
<dbReference type="RefSeq" id="WP_065851620.1">
    <property type="nucleotide sequence ID" value="NZ_LYPC01000012.1"/>
</dbReference>
<keyword evidence="2" id="KW-1185">Reference proteome</keyword>
<name>A0A1C1A6A4_9BACL</name>
<dbReference type="Gene3D" id="3.40.50.720">
    <property type="entry name" value="NAD(P)-binding Rossmann-like Domain"/>
    <property type="match status" value="1"/>
</dbReference>
<dbReference type="InterPro" id="IPR023401">
    <property type="entry name" value="ODC_N"/>
</dbReference>
<dbReference type="GO" id="GO:0005737">
    <property type="term" value="C:cytoplasm"/>
    <property type="evidence" value="ECO:0007669"/>
    <property type="project" value="TreeGrafter"/>
</dbReference>
<dbReference type="SUPFAM" id="SSF51735">
    <property type="entry name" value="NAD(P)-binding Rossmann-fold domains"/>
    <property type="match status" value="1"/>
</dbReference>
<sequence length="332" mass="36767">MLYVQDDHIREIGIDWTKLTDIIQDVVVIGDSGDCVHPLKPYLRFGDPKNRIIAMPAYVGGTINLAGIKWIASYPNNSLVGLPRAHNTLILNKPSTGEPIAFIHSGLLNGLRTAAVSGVMLKQYVSARQPADLSIHLIGWGPIGRLHLDMCIALFGERIQQVRIFDLKGVNTNTIPASVRGKTLAVSDWRQGYQEANVIMTCTVSAERYIDEAPPPGALLLNVSLRDYKPESVSAVTTIIVDDWREVCREQTDIEQLHLLYNLQETDVRTLADVVLRDHLAGVEAKEPIYFNPMGLGIFDIAIAGYYWKEAVRLNKGVTLEASKSISPTSRE</sequence>
<dbReference type="InterPro" id="IPR036291">
    <property type="entry name" value="NAD(P)-bd_dom_sf"/>
</dbReference>
<gene>
    <name evidence="1" type="ORF">A8709_10675</name>
</gene>
<protein>
    <submittedName>
        <fullName evidence="1">2,3-diaminopropionate biosynthesis protein SbnB</fullName>
    </submittedName>
</protein>
<dbReference type="EMBL" id="LYPC01000012">
    <property type="protein sequence ID" value="OCT16069.1"/>
    <property type="molecule type" value="Genomic_DNA"/>
</dbReference>
<dbReference type="Proteomes" id="UP000093309">
    <property type="component" value="Unassembled WGS sequence"/>
</dbReference>
<accession>A0A1C1A6A4</accession>
<proteinExistence type="predicted"/>
<comment type="caution">
    <text evidence="1">The sequence shown here is derived from an EMBL/GenBank/DDBJ whole genome shotgun (WGS) entry which is preliminary data.</text>
</comment>
<dbReference type="AlphaFoldDB" id="A0A1C1A6A4"/>
<dbReference type="STRING" id="512399.A8709_10675"/>
<reference evidence="2" key="1">
    <citation type="submission" date="2016-05" db="EMBL/GenBank/DDBJ databases">
        <title>Paenibacillus oryzae. sp. nov., isolated from the rice root.</title>
        <authorList>
            <person name="Zhang J."/>
            <person name="Zhang X."/>
        </authorList>
    </citation>
    <scope>NUCLEOTIDE SEQUENCE [LARGE SCALE GENOMIC DNA]</scope>
    <source>
        <strain evidence="2">KCTC13222</strain>
    </source>
</reference>
<dbReference type="InterPro" id="IPR003462">
    <property type="entry name" value="ODC_Mu_crystall"/>
</dbReference>
<evidence type="ECO:0000313" key="1">
    <source>
        <dbReference type="EMBL" id="OCT16069.1"/>
    </source>
</evidence>
<dbReference type="PIRSF" id="PIRSF001439">
    <property type="entry name" value="CryM"/>
    <property type="match status" value="1"/>
</dbReference>
<dbReference type="Pfam" id="PF02423">
    <property type="entry name" value="OCD_Mu_crystall"/>
    <property type="match status" value="1"/>
</dbReference>
<dbReference type="Gene3D" id="3.30.1780.10">
    <property type="entry name" value="ornithine cyclodeaminase, domain 1"/>
    <property type="match status" value="1"/>
</dbReference>
<dbReference type="OrthoDB" id="9792005at2"/>
<evidence type="ECO:0000313" key="2">
    <source>
        <dbReference type="Proteomes" id="UP000093309"/>
    </source>
</evidence>
<organism evidence="1 2">
    <name type="scientific">Paenibacillus pectinilyticus</name>
    <dbReference type="NCBI Taxonomy" id="512399"/>
    <lineage>
        <taxon>Bacteria</taxon>
        <taxon>Bacillati</taxon>
        <taxon>Bacillota</taxon>
        <taxon>Bacilli</taxon>
        <taxon>Bacillales</taxon>
        <taxon>Paenibacillaceae</taxon>
        <taxon>Paenibacillus</taxon>
    </lineage>
</organism>